<accession>A0A854QDG5</accession>
<dbReference type="Pfam" id="PF04669">
    <property type="entry name" value="PBDC1"/>
    <property type="match status" value="1"/>
</dbReference>
<comment type="caution">
    <text evidence="2">The sequence shown here is derived from an EMBL/GenBank/DDBJ whole genome shotgun (WGS) entry which is preliminary data.</text>
</comment>
<dbReference type="OrthoDB" id="10248897at2759"/>
<dbReference type="AlphaFoldDB" id="A0A854QDG5"/>
<dbReference type="PANTHER" id="PTHR13410">
    <property type="entry name" value="PROTEIN PBDC1"/>
    <property type="match status" value="1"/>
</dbReference>
<feature type="domain" description="Polysaccharide biosynthesis" evidence="1">
    <location>
        <begin position="49"/>
        <end position="177"/>
    </location>
</feature>
<organism evidence="2 3">
    <name type="scientific">Cryptococcus neoformans Tu259-1</name>
    <dbReference type="NCBI Taxonomy" id="1230072"/>
    <lineage>
        <taxon>Eukaryota</taxon>
        <taxon>Fungi</taxon>
        <taxon>Dikarya</taxon>
        <taxon>Basidiomycota</taxon>
        <taxon>Agaricomycotina</taxon>
        <taxon>Tremellomycetes</taxon>
        <taxon>Tremellales</taxon>
        <taxon>Cryptococcaceae</taxon>
        <taxon>Cryptococcus</taxon>
        <taxon>Cryptococcus neoformans species complex</taxon>
    </lineage>
</organism>
<dbReference type="InterPro" id="IPR023139">
    <property type="entry name" value="PBDC1-like_dom_sf"/>
</dbReference>
<reference evidence="2 3" key="1">
    <citation type="submission" date="2017-06" db="EMBL/GenBank/DDBJ databases">
        <title>Global population genomics of the pathogenic fungus Cryptococcus neoformans var. grubii.</title>
        <authorList>
            <person name="Cuomo C."/>
            <person name="Litvintseva A."/>
            <person name="Chen Y."/>
            <person name="Young S."/>
            <person name="Zeng Q."/>
            <person name="Chapman S."/>
            <person name="Gujja S."/>
            <person name="Saif S."/>
            <person name="Birren B."/>
        </authorList>
    </citation>
    <scope>NUCLEOTIDE SEQUENCE [LARGE SCALE GENOMIC DNA]</scope>
    <source>
        <strain evidence="2 3">Tu259-1</strain>
    </source>
</reference>
<dbReference type="InterPro" id="IPR021148">
    <property type="entry name" value="Polysacc_synth_dom"/>
</dbReference>
<evidence type="ECO:0000313" key="2">
    <source>
        <dbReference type="EMBL" id="OXG13774.1"/>
    </source>
</evidence>
<evidence type="ECO:0000259" key="1">
    <source>
        <dbReference type="Pfam" id="PF04669"/>
    </source>
</evidence>
<dbReference type="EMBL" id="AMKT01000078">
    <property type="protein sequence ID" value="OXG13774.1"/>
    <property type="molecule type" value="Genomic_DNA"/>
</dbReference>
<dbReference type="GO" id="GO:0005737">
    <property type="term" value="C:cytoplasm"/>
    <property type="evidence" value="ECO:0007669"/>
    <property type="project" value="TreeGrafter"/>
</dbReference>
<sequence>MYLRLLAHHSTKHSHKTPTFTPTLTSTFNNSDTMAEPFDPNTAGNAEEIEMQFAVKTVEHLEAYEKILQTIPPKLIKFTPIDDELHTNLLDEFPEFKFEENLRELNEDDMKSAKGKERWRRFIMPYEKRVTDYNFGTLIRRRSDELYTEDNSILLTRVQFFAIEIARNRAGLNEAVYLAAQAKKA</sequence>
<proteinExistence type="predicted"/>
<evidence type="ECO:0000313" key="3">
    <source>
        <dbReference type="Proteomes" id="UP000199727"/>
    </source>
</evidence>
<dbReference type="InterPro" id="IPR008476">
    <property type="entry name" value="PBDC1_metazoa/fungi"/>
</dbReference>
<protein>
    <submittedName>
        <fullName evidence="2">Cytoplasmic protein</fullName>
    </submittedName>
</protein>
<name>A0A854QDG5_CRYNE</name>
<dbReference type="Proteomes" id="UP000199727">
    <property type="component" value="Unassembled WGS sequence"/>
</dbReference>
<dbReference type="Gene3D" id="1.10.3560.10">
    <property type="entry name" value="yst0336 like domain"/>
    <property type="match status" value="1"/>
</dbReference>
<gene>
    <name evidence="2" type="ORF">C361_05916</name>
</gene>
<dbReference type="PANTHER" id="PTHR13410:SF9">
    <property type="entry name" value="PROTEIN PBDC1"/>
    <property type="match status" value="1"/>
</dbReference>